<evidence type="ECO:0000313" key="3">
    <source>
        <dbReference type="Proteomes" id="UP001303222"/>
    </source>
</evidence>
<feature type="compositionally biased region" description="Basic and acidic residues" evidence="1">
    <location>
        <begin position="123"/>
        <end position="138"/>
    </location>
</feature>
<organism evidence="2 3">
    <name type="scientific">Pseudoneurospora amorphoporcata</name>
    <dbReference type="NCBI Taxonomy" id="241081"/>
    <lineage>
        <taxon>Eukaryota</taxon>
        <taxon>Fungi</taxon>
        <taxon>Dikarya</taxon>
        <taxon>Ascomycota</taxon>
        <taxon>Pezizomycotina</taxon>
        <taxon>Sordariomycetes</taxon>
        <taxon>Sordariomycetidae</taxon>
        <taxon>Sordariales</taxon>
        <taxon>Sordariaceae</taxon>
        <taxon>Pseudoneurospora</taxon>
    </lineage>
</organism>
<gene>
    <name evidence="2" type="ORF">QBC32DRAFT_352362</name>
</gene>
<reference evidence="2" key="2">
    <citation type="submission" date="2023-06" db="EMBL/GenBank/DDBJ databases">
        <authorList>
            <consortium name="Lawrence Berkeley National Laboratory"/>
            <person name="Mondo S.J."/>
            <person name="Hensen N."/>
            <person name="Bonometti L."/>
            <person name="Westerberg I."/>
            <person name="Brannstrom I.O."/>
            <person name="Guillou S."/>
            <person name="Cros-Aarteil S."/>
            <person name="Calhoun S."/>
            <person name="Haridas S."/>
            <person name="Kuo A."/>
            <person name="Pangilinan J."/>
            <person name="Riley R."/>
            <person name="Labutti K."/>
            <person name="Andreopoulos B."/>
            <person name="Lipzen A."/>
            <person name="Chen C."/>
            <person name="Yanf M."/>
            <person name="Daum C."/>
            <person name="Ng V."/>
            <person name="Clum A."/>
            <person name="Steindorff A."/>
            <person name="Ohm R."/>
            <person name="Martin F."/>
            <person name="Silar P."/>
            <person name="Natvig D."/>
            <person name="Lalanne C."/>
            <person name="Gautier V."/>
            <person name="Ament-Velasquez S.L."/>
            <person name="Kruys A."/>
            <person name="Hutchinson M.I."/>
            <person name="Powell A.J."/>
            <person name="Barry K."/>
            <person name="Miller A.N."/>
            <person name="Grigoriev I.V."/>
            <person name="Debuchy R."/>
            <person name="Gladieux P."/>
            <person name="Thoren M.H."/>
            <person name="Johannesson H."/>
        </authorList>
    </citation>
    <scope>NUCLEOTIDE SEQUENCE</scope>
    <source>
        <strain evidence="2">CBS 626.80</strain>
    </source>
</reference>
<feature type="compositionally biased region" description="Basic residues" evidence="1">
    <location>
        <begin position="111"/>
        <end position="120"/>
    </location>
</feature>
<comment type="caution">
    <text evidence="2">The sequence shown here is derived from an EMBL/GenBank/DDBJ whole genome shotgun (WGS) entry which is preliminary data.</text>
</comment>
<evidence type="ECO:0000313" key="2">
    <source>
        <dbReference type="EMBL" id="KAK3948130.1"/>
    </source>
</evidence>
<reference evidence="2" key="1">
    <citation type="journal article" date="2023" name="Mol. Phylogenet. Evol.">
        <title>Genome-scale phylogeny and comparative genomics of the fungal order Sordariales.</title>
        <authorList>
            <person name="Hensen N."/>
            <person name="Bonometti L."/>
            <person name="Westerberg I."/>
            <person name="Brannstrom I.O."/>
            <person name="Guillou S."/>
            <person name="Cros-Aarteil S."/>
            <person name="Calhoun S."/>
            <person name="Haridas S."/>
            <person name="Kuo A."/>
            <person name="Mondo S."/>
            <person name="Pangilinan J."/>
            <person name="Riley R."/>
            <person name="LaButti K."/>
            <person name="Andreopoulos B."/>
            <person name="Lipzen A."/>
            <person name="Chen C."/>
            <person name="Yan M."/>
            <person name="Daum C."/>
            <person name="Ng V."/>
            <person name="Clum A."/>
            <person name="Steindorff A."/>
            <person name="Ohm R.A."/>
            <person name="Martin F."/>
            <person name="Silar P."/>
            <person name="Natvig D.O."/>
            <person name="Lalanne C."/>
            <person name="Gautier V."/>
            <person name="Ament-Velasquez S.L."/>
            <person name="Kruys A."/>
            <person name="Hutchinson M.I."/>
            <person name="Powell A.J."/>
            <person name="Barry K."/>
            <person name="Miller A.N."/>
            <person name="Grigoriev I.V."/>
            <person name="Debuchy R."/>
            <person name="Gladieux P."/>
            <person name="Hiltunen Thoren M."/>
            <person name="Johannesson H."/>
        </authorList>
    </citation>
    <scope>NUCLEOTIDE SEQUENCE</scope>
    <source>
        <strain evidence="2">CBS 626.80</strain>
    </source>
</reference>
<protein>
    <submittedName>
        <fullName evidence="2">Uncharacterized protein</fullName>
    </submittedName>
</protein>
<dbReference type="Proteomes" id="UP001303222">
    <property type="component" value="Unassembled WGS sequence"/>
</dbReference>
<dbReference type="AlphaFoldDB" id="A0AAN6NLK8"/>
<sequence>MGLGLFSTSILEPSGQFSHARQIKDPESLGQISILAAKCLDLVPNTHSKSYTEPTHSRHHHKQTYQELETNTSLRSRHSRGSSDRRSGYGRIIATDGYEDGSQDRQSARPVRSHPSRTSRRPPSLERQDAFADTRTRKDCQIQRRDLVSSGRTLRVRHQLKGAGTHGLVIINGILMLQEEAMLPRRLDVRATQSLGKRRRGGLPECDAKRRKRGSVRNCGSLEQPSVFSSTCDAAGNSN</sequence>
<keyword evidence="3" id="KW-1185">Reference proteome</keyword>
<name>A0AAN6NLK8_9PEZI</name>
<evidence type="ECO:0000256" key="1">
    <source>
        <dbReference type="SAM" id="MobiDB-lite"/>
    </source>
</evidence>
<proteinExistence type="predicted"/>
<feature type="region of interest" description="Disordered" evidence="1">
    <location>
        <begin position="49"/>
        <end position="138"/>
    </location>
</feature>
<dbReference type="EMBL" id="MU859283">
    <property type="protein sequence ID" value="KAK3948130.1"/>
    <property type="molecule type" value="Genomic_DNA"/>
</dbReference>
<accession>A0AAN6NLK8</accession>